<dbReference type="FunFam" id="2.170.120.20:FF:000006">
    <property type="entry name" value="Ribosomal protein L25/Gln-tRNA synthetase, anti-codon-binding domain-containing protein"/>
    <property type="match status" value="1"/>
</dbReference>
<dbReference type="EMBL" id="JARAOO010000014">
    <property type="protein sequence ID" value="KAJ7944397.1"/>
    <property type="molecule type" value="Genomic_DNA"/>
</dbReference>
<feature type="domain" description="Large ribosomal subunit protein bL25 beta" evidence="1">
    <location>
        <begin position="154"/>
        <end position="238"/>
    </location>
</feature>
<dbReference type="SUPFAM" id="SSF50715">
    <property type="entry name" value="Ribosomal protein L25-like"/>
    <property type="match status" value="1"/>
</dbReference>
<evidence type="ECO:0000259" key="1">
    <source>
        <dbReference type="Pfam" id="PF14693"/>
    </source>
</evidence>
<reference evidence="2" key="1">
    <citation type="journal article" date="2023" name="Science">
        <title>Elucidation of the pathway for biosynthesis of saponin adjuvants from the soapbark tree.</title>
        <authorList>
            <person name="Reed J."/>
            <person name="Orme A."/>
            <person name="El-Demerdash A."/>
            <person name="Owen C."/>
            <person name="Martin L.B.B."/>
            <person name="Misra R.C."/>
            <person name="Kikuchi S."/>
            <person name="Rejzek M."/>
            <person name="Martin A.C."/>
            <person name="Harkess A."/>
            <person name="Leebens-Mack J."/>
            <person name="Louveau T."/>
            <person name="Stephenson M.J."/>
            <person name="Osbourn A."/>
        </authorList>
    </citation>
    <scope>NUCLEOTIDE SEQUENCE</scope>
    <source>
        <strain evidence="2">S10</strain>
    </source>
</reference>
<dbReference type="Gene3D" id="2.170.120.20">
    <property type="entry name" value="Ribosomal protein L25, beta domain"/>
    <property type="match status" value="1"/>
</dbReference>
<dbReference type="KEGG" id="qsa:O6P43_033797"/>
<dbReference type="Proteomes" id="UP001163823">
    <property type="component" value="Chromosome 14"/>
</dbReference>
<dbReference type="PANTHER" id="PTHR33284">
    <property type="entry name" value="RIBOSOMAL PROTEIN L25/GLN-TRNA SYNTHETASE, ANTI-CODON-BINDING DOMAIN-CONTAINING PROTEIN"/>
    <property type="match status" value="1"/>
</dbReference>
<dbReference type="AlphaFoldDB" id="A0AAD7P6Z0"/>
<keyword evidence="2" id="KW-0687">Ribonucleoprotein</keyword>
<name>A0AAD7P6Z0_QUISA</name>
<organism evidence="2 3">
    <name type="scientific">Quillaja saponaria</name>
    <name type="common">Soap bark tree</name>
    <dbReference type="NCBI Taxonomy" id="32244"/>
    <lineage>
        <taxon>Eukaryota</taxon>
        <taxon>Viridiplantae</taxon>
        <taxon>Streptophyta</taxon>
        <taxon>Embryophyta</taxon>
        <taxon>Tracheophyta</taxon>
        <taxon>Spermatophyta</taxon>
        <taxon>Magnoliopsida</taxon>
        <taxon>eudicotyledons</taxon>
        <taxon>Gunneridae</taxon>
        <taxon>Pentapetalae</taxon>
        <taxon>rosids</taxon>
        <taxon>fabids</taxon>
        <taxon>Fabales</taxon>
        <taxon>Quillajaceae</taxon>
        <taxon>Quillaja</taxon>
    </lineage>
</organism>
<dbReference type="InterPro" id="IPR011035">
    <property type="entry name" value="Ribosomal_bL25/Gln-tRNA_synth"/>
</dbReference>
<dbReference type="InterPro" id="IPR020930">
    <property type="entry name" value="Ribosomal_uL5_bac-type"/>
</dbReference>
<dbReference type="PANTHER" id="PTHR33284:SF2">
    <property type="entry name" value="RIBOSOMAL PROTEIN L25_GLN-TRNA SYNTHETASE, ANTI-CODON-BINDING DOMAIN-CONTAINING PROTEIN"/>
    <property type="match status" value="1"/>
</dbReference>
<dbReference type="GO" id="GO:0006412">
    <property type="term" value="P:translation"/>
    <property type="evidence" value="ECO:0007669"/>
    <property type="project" value="InterPro"/>
</dbReference>
<proteinExistence type="predicted"/>
<evidence type="ECO:0000313" key="2">
    <source>
        <dbReference type="EMBL" id="KAJ7944397.1"/>
    </source>
</evidence>
<dbReference type="GO" id="GO:0022625">
    <property type="term" value="C:cytosolic large ribosomal subunit"/>
    <property type="evidence" value="ECO:0007669"/>
    <property type="project" value="TreeGrafter"/>
</dbReference>
<gene>
    <name evidence="2" type="ORF">O6P43_033797</name>
</gene>
<keyword evidence="3" id="KW-1185">Reference proteome</keyword>
<dbReference type="GO" id="GO:0003735">
    <property type="term" value="F:structural constituent of ribosome"/>
    <property type="evidence" value="ECO:0007669"/>
    <property type="project" value="InterPro"/>
</dbReference>
<protein>
    <submittedName>
        <fullName evidence="2">50S ribosomal protein L25</fullName>
    </submittedName>
</protein>
<dbReference type="Pfam" id="PF14693">
    <property type="entry name" value="Ribosomal_TL5_C"/>
    <property type="match status" value="1"/>
</dbReference>
<accession>A0AAD7P6Z0</accession>
<dbReference type="GO" id="GO:0008097">
    <property type="term" value="F:5S rRNA binding"/>
    <property type="evidence" value="ECO:0007669"/>
    <property type="project" value="TreeGrafter"/>
</dbReference>
<sequence length="284" mass="31722">MAKWWRSTAGHVRTVVTNQRASSSILQFQSASYHTIQAIPREYTGSRVSTKDRIQGRTPAVVFTQNLLDRNPTSRQVSRKHLLTAETKQIKAILNSIELPFFCSTRFPLQIRAGSGSSHLLESGNVLPIKIHRDEETGKILNLVFVWADDGSELKVDVPVVFKGEDVCPGLNKGGSLNRFRTSLKYLCPAEHIPPKIEVDVSNLDIGDRVFMRDVEVHPSLKLLSKNETMPICKIVPTSLGNQEPTVHDLSSLDLPGWRMSCAPQNTPHHQCETQSLNHQVICS</sequence>
<dbReference type="InterPro" id="IPR020057">
    <property type="entry name" value="Ribosomal_bL25_b-dom"/>
</dbReference>
<dbReference type="InterPro" id="IPR037121">
    <property type="entry name" value="Ribosomal_bL25_C"/>
</dbReference>
<comment type="caution">
    <text evidence="2">The sequence shown here is derived from an EMBL/GenBank/DDBJ whole genome shotgun (WGS) entry which is preliminary data.</text>
</comment>
<keyword evidence="2" id="KW-0689">Ribosomal protein</keyword>
<evidence type="ECO:0000313" key="3">
    <source>
        <dbReference type="Proteomes" id="UP001163823"/>
    </source>
</evidence>